<organism evidence="1">
    <name type="scientific">Cacopsylla melanoneura</name>
    <dbReference type="NCBI Taxonomy" id="428564"/>
    <lineage>
        <taxon>Eukaryota</taxon>
        <taxon>Metazoa</taxon>
        <taxon>Ecdysozoa</taxon>
        <taxon>Arthropoda</taxon>
        <taxon>Hexapoda</taxon>
        <taxon>Insecta</taxon>
        <taxon>Pterygota</taxon>
        <taxon>Neoptera</taxon>
        <taxon>Paraneoptera</taxon>
        <taxon>Hemiptera</taxon>
        <taxon>Sternorrhyncha</taxon>
        <taxon>Psylloidea</taxon>
        <taxon>Psyllidae</taxon>
        <taxon>Psyllinae</taxon>
        <taxon>Cacopsylla</taxon>
    </lineage>
</organism>
<dbReference type="EMBL" id="HBUF01347564">
    <property type="protein sequence ID" value="CAG6710891.1"/>
    <property type="molecule type" value="Transcribed_RNA"/>
</dbReference>
<dbReference type="AlphaFoldDB" id="A0A8D8UW59"/>
<proteinExistence type="predicted"/>
<accession>A0A8D8UW59</accession>
<protein>
    <submittedName>
        <fullName evidence="1">Uncharacterized protein</fullName>
    </submittedName>
</protein>
<dbReference type="EMBL" id="HBUF01347565">
    <property type="protein sequence ID" value="CAG6710894.1"/>
    <property type="molecule type" value="Transcribed_RNA"/>
</dbReference>
<evidence type="ECO:0000313" key="1">
    <source>
        <dbReference type="EMBL" id="CAG6710891.1"/>
    </source>
</evidence>
<dbReference type="EMBL" id="HBUF01347563">
    <property type="protein sequence ID" value="CAG6710888.1"/>
    <property type="molecule type" value="Transcribed_RNA"/>
</dbReference>
<name>A0A8D8UW59_9HEMI</name>
<dbReference type="EMBL" id="HBUF01347566">
    <property type="protein sequence ID" value="CAG6710897.1"/>
    <property type="molecule type" value="Transcribed_RNA"/>
</dbReference>
<reference evidence="1" key="1">
    <citation type="submission" date="2021-05" db="EMBL/GenBank/DDBJ databases">
        <authorList>
            <person name="Alioto T."/>
            <person name="Alioto T."/>
            <person name="Gomez Garrido J."/>
        </authorList>
    </citation>
    <scope>NUCLEOTIDE SEQUENCE</scope>
</reference>
<sequence length="134" mass="15225">MSEAPSPARLLAEGILVGRKCSRWGWCWLQLESWPRRSTTRRRSLPTDLIFDPASSTAVPMLAIKCETWTGAVTCWSPRRAVSSTCLSEARSVWRTVGSSYWTKRTVCWTWGSSRRSGALCRRTGCPRRATDRR</sequence>